<gene>
    <name evidence="2" type="ORF">LRS13_12585</name>
</gene>
<dbReference type="Pfam" id="PF19560">
    <property type="entry name" value="DUF6082"/>
    <property type="match status" value="1"/>
</dbReference>
<protein>
    <submittedName>
        <fullName evidence="2">DUF6082 family protein</fullName>
    </submittedName>
</protein>
<keyword evidence="3" id="KW-1185">Reference proteome</keyword>
<keyword evidence="1" id="KW-0472">Membrane</keyword>
<organism evidence="2 3">
    <name type="scientific">Svornostia abyssi</name>
    <dbReference type="NCBI Taxonomy" id="2898438"/>
    <lineage>
        <taxon>Bacteria</taxon>
        <taxon>Bacillati</taxon>
        <taxon>Actinomycetota</taxon>
        <taxon>Thermoleophilia</taxon>
        <taxon>Solirubrobacterales</taxon>
        <taxon>Baekduiaceae</taxon>
        <taxon>Svornostia</taxon>
    </lineage>
</organism>
<dbReference type="Proteomes" id="UP001058860">
    <property type="component" value="Chromosome"/>
</dbReference>
<dbReference type="RefSeq" id="WP_353862126.1">
    <property type="nucleotide sequence ID" value="NZ_CP088295.1"/>
</dbReference>
<evidence type="ECO:0000313" key="3">
    <source>
        <dbReference type="Proteomes" id="UP001058860"/>
    </source>
</evidence>
<dbReference type="InterPro" id="IPR045728">
    <property type="entry name" value="DUF6082"/>
</dbReference>
<evidence type="ECO:0000313" key="2">
    <source>
        <dbReference type="EMBL" id="UUY01571.1"/>
    </source>
</evidence>
<accession>A0ABY5PAB0</accession>
<reference evidence="3" key="1">
    <citation type="submission" date="2021-11" db="EMBL/GenBank/DDBJ databases">
        <title>Cultivation dependent microbiological survey of springs from the worlds oldest radium mine currently devoted to the extraction of radon-saturated water.</title>
        <authorList>
            <person name="Kapinusova G."/>
            <person name="Smrhova T."/>
            <person name="Strejcek M."/>
            <person name="Suman J."/>
            <person name="Jani K."/>
            <person name="Pajer P."/>
            <person name="Uhlik O."/>
        </authorList>
    </citation>
    <scope>NUCLEOTIDE SEQUENCE [LARGE SCALE GENOMIC DNA]</scope>
    <source>
        <strain evidence="3">J379</strain>
    </source>
</reference>
<evidence type="ECO:0000256" key="1">
    <source>
        <dbReference type="SAM" id="Phobius"/>
    </source>
</evidence>
<keyword evidence="1" id="KW-1133">Transmembrane helix</keyword>
<name>A0ABY5PAB0_9ACTN</name>
<proteinExistence type="predicted"/>
<sequence length="211" mass="22999">MQSPRAKFFTAAVVSVVGIVLLATAWASARFAASLFPSDTRDLDRLAAAGEAFGAASAVLSALAVIGVLLTLQQQRRQNVLYQEEFRATKASLRTNSEVAVRQLHAGLLALALADQDLLSVWPTTVDEPPRRTKQSLYSNLVVSHFQTMYVLGYVDTPTMYANLLELFASDIVREFWTEVSSVRADLEPSADPLIASFIALCDRAAAVYTE</sequence>
<dbReference type="EMBL" id="CP088295">
    <property type="protein sequence ID" value="UUY01571.1"/>
    <property type="molecule type" value="Genomic_DNA"/>
</dbReference>
<keyword evidence="1" id="KW-0812">Transmembrane</keyword>
<feature type="transmembrane region" description="Helical" evidence="1">
    <location>
        <begin position="51"/>
        <end position="72"/>
    </location>
</feature>